<keyword evidence="1" id="KW-0732">Signal</keyword>
<feature type="signal peptide" evidence="1">
    <location>
        <begin position="1"/>
        <end position="21"/>
    </location>
</feature>
<feature type="chain" id="PRO_5023110333" evidence="1">
    <location>
        <begin position="22"/>
        <end position="56"/>
    </location>
</feature>
<organism evidence="2 3">
    <name type="scientific">Coprinopsis marcescibilis</name>
    <name type="common">Agaric fungus</name>
    <name type="synonym">Psathyrella marcescibilis</name>
    <dbReference type="NCBI Taxonomy" id="230819"/>
    <lineage>
        <taxon>Eukaryota</taxon>
        <taxon>Fungi</taxon>
        <taxon>Dikarya</taxon>
        <taxon>Basidiomycota</taxon>
        <taxon>Agaricomycotina</taxon>
        <taxon>Agaricomycetes</taxon>
        <taxon>Agaricomycetidae</taxon>
        <taxon>Agaricales</taxon>
        <taxon>Agaricineae</taxon>
        <taxon>Psathyrellaceae</taxon>
        <taxon>Coprinopsis</taxon>
    </lineage>
</organism>
<reference evidence="2 3" key="1">
    <citation type="journal article" date="2019" name="Nat. Ecol. Evol.">
        <title>Megaphylogeny resolves global patterns of mushroom evolution.</title>
        <authorList>
            <person name="Varga T."/>
            <person name="Krizsan K."/>
            <person name="Foldi C."/>
            <person name="Dima B."/>
            <person name="Sanchez-Garcia M."/>
            <person name="Sanchez-Ramirez S."/>
            <person name="Szollosi G.J."/>
            <person name="Szarkandi J.G."/>
            <person name="Papp V."/>
            <person name="Albert L."/>
            <person name="Andreopoulos W."/>
            <person name="Angelini C."/>
            <person name="Antonin V."/>
            <person name="Barry K.W."/>
            <person name="Bougher N.L."/>
            <person name="Buchanan P."/>
            <person name="Buyck B."/>
            <person name="Bense V."/>
            <person name="Catcheside P."/>
            <person name="Chovatia M."/>
            <person name="Cooper J."/>
            <person name="Damon W."/>
            <person name="Desjardin D."/>
            <person name="Finy P."/>
            <person name="Geml J."/>
            <person name="Haridas S."/>
            <person name="Hughes K."/>
            <person name="Justo A."/>
            <person name="Karasinski D."/>
            <person name="Kautmanova I."/>
            <person name="Kiss B."/>
            <person name="Kocsube S."/>
            <person name="Kotiranta H."/>
            <person name="LaButti K.M."/>
            <person name="Lechner B.E."/>
            <person name="Liimatainen K."/>
            <person name="Lipzen A."/>
            <person name="Lukacs Z."/>
            <person name="Mihaltcheva S."/>
            <person name="Morgado L.N."/>
            <person name="Niskanen T."/>
            <person name="Noordeloos M.E."/>
            <person name="Ohm R.A."/>
            <person name="Ortiz-Santana B."/>
            <person name="Ovrebo C."/>
            <person name="Racz N."/>
            <person name="Riley R."/>
            <person name="Savchenko A."/>
            <person name="Shiryaev A."/>
            <person name="Soop K."/>
            <person name="Spirin V."/>
            <person name="Szebenyi C."/>
            <person name="Tomsovsky M."/>
            <person name="Tulloss R.E."/>
            <person name="Uehling J."/>
            <person name="Grigoriev I.V."/>
            <person name="Vagvolgyi C."/>
            <person name="Papp T."/>
            <person name="Martin F.M."/>
            <person name="Miettinen O."/>
            <person name="Hibbett D.S."/>
            <person name="Nagy L.G."/>
        </authorList>
    </citation>
    <scope>NUCLEOTIDE SEQUENCE [LARGE SCALE GENOMIC DNA]</scope>
    <source>
        <strain evidence="2 3">CBS 121175</strain>
    </source>
</reference>
<gene>
    <name evidence="2" type="ORF">FA15DRAFT_385164</name>
</gene>
<evidence type="ECO:0000256" key="1">
    <source>
        <dbReference type="SAM" id="SignalP"/>
    </source>
</evidence>
<dbReference type="AlphaFoldDB" id="A0A5C3K9W1"/>
<name>A0A5C3K9W1_COPMA</name>
<dbReference type="Proteomes" id="UP000307440">
    <property type="component" value="Unassembled WGS sequence"/>
</dbReference>
<accession>A0A5C3K9W1</accession>
<evidence type="ECO:0000313" key="2">
    <source>
        <dbReference type="EMBL" id="TFK16849.1"/>
    </source>
</evidence>
<keyword evidence="3" id="KW-1185">Reference proteome</keyword>
<sequence>MSYPVVYIGLLLACSFAVLSGFQQSPCGHHVAIVRPFHSSCMIAIQVLCGHHMAFI</sequence>
<dbReference type="EMBL" id="ML210623">
    <property type="protein sequence ID" value="TFK16849.1"/>
    <property type="molecule type" value="Genomic_DNA"/>
</dbReference>
<evidence type="ECO:0000313" key="3">
    <source>
        <dbReference type="Proteomes" id="UP000307440"/>
    </source>
</evidence>
<protein>
    <submittedName>
        <fullName evidence="2">Uncharacterized protein</fullName>
    </submittedName>
</protein>
<proteinExistence type="predicted"/>